<dbReference type="RefSeq" id="WP_123192377.1">
    <property type="nucleotide sequence ID" value="NZ_QICD01000014.1"/>
</dbReference>
<accession>A0A3N0B7A2</accession>
<organism evidence="1 2">
    <name type="scientific">Paraeggerthella hongkongensis</name>
    <dbReference type="NCBI Taxonomy" id="230658"/>
    <lineage>
        <taxon>Bacteria</taxon>
        <taxon>Bacillati</taxon>
        <taxon>Actinomycetota</taxon>
        <taxon>Coriobacteriia</taxon>
        <taxon>Eggerthellales</taxon>
        <taxon>Eggerthellaceae</taxon>
        <taxon>Paraeggerthella</taxon>
    </lineage>
</organism>
<name>A0A3N0B7A2_9ACTN</name>
<keyword evidence="2" id="KW-1185">Reference proteome</keyword>
<sequence length="65" mass="7144">MFENKKPLPAACAADKGKACRAVDSDARHDAFARFRHLYESRDGGLCVFEDEHGHLVAVDASKLV</sequence>
<dbReference type="AlphaFoldDB" id="A0A3N0B7A2"/>
<dbReference type="EMBL" id="QICD01000014">
    <property type="protein sequence ID" value="RNL43080.1"/>
    <property type="molecule type" value="Genomic_DNA"/>
</dbReference>
<evidence type="ECO:0000313" key="2">
    <source>
        <dbReference type="Proteomes" id="UP000278632"/>
    </source>
</evidence>
<dbReference type="OrthoDB" id="3197432at2"/>
<evidence type="ECO:0000313" key="1">
    <source>
        <dbReference type="EMBL" id="RNL43080.1"/>
    </source>
</evidence>
<gene>
    <name evidence="1" type="ORF">DMP08_07855</name>
</gene>
<proteinExistence type="predicted"/>
<comment type="caution">
    <text evidence="1">The sequence shown here is derived from an EMBL/GenBank/DDBJ whole genome shotgun (WGS) entry which is preliminary data.</text>
</comment>
<reference evidence="2" key="1">
    <citation type="submission" date="2018-05" db="EMBL/GenBank/DDBJ databases">
        <title>Genome Sequencing of selected type strains of the family Eggerthellaceae.</title>
        <authorList>
            <person name="Danylec N."/>
            <person name="Stoll D.A."/>
            <person name="Doetsch A."/>
            <person name="Huch M."/>
        </authorList>
    </citation>
    <scope>NUCLEOTIDE SEQUENCE [LARGE SCALE GENOMIC DNA]</scope>
    <source>
        <strain evidence="2">DSM 16106</strain>
    </source>
</reference>
<dbReference type="Proteomes" id="UP000278632">
    <property type="component" value="Unassembled WGS sequence"/>
</dbReference>
<protein>
    <submittedName>
        <fullName evidence="1">Uncharacterized protein</fullName>
    </submittedName>
</protein>